<sequence length="388" mass="40698">MSTVQGHCDPAFAGVREVFEQHFAEGRELGAAVAVYVGDRKVVDLWGGVADRRTGREWLPGTPCFGFSCTKAVTAAAALLLAERGAYEVDGPVTAWWPEFGAGGKDGVTAAHLLSHQAGLPAFARPVTAEEAADAPALASELAAQKPEWTPGEAHGYHALTYGWLAGEIVRRLSGRTVGAFVEDEFAGDLDLWIGAPEDVIGRAAKLSAGRRRGGGADAPRPGAPDVLKRLAEAYLDPRSLMNRSLNNPHPGKGGYNNPVVLRAGWPSAGMIATAPALAGFYRDLVAGRIVRPDTLRDALRPRVTGPDRTLLVDSSFGLGFMRPSQTFYTPKAGRESAFGHTGAGGSIGLGDPGAGLALAYLPNLMGDQASGDLRAFRLTQAAYASLS</sequence>
<dbReference type="InterPro" id="IPR052907">
    <property type="entry name" value="Beta-lactamase/esterase"/>
</dbReference>
<protein>
    <submittedName>
        <fullName evidence="2">CubicO group peptidase, beta-lactamase class C family</fullName>
    </submittedName>
</protein>
<evidence type="ECO:0000313" key="2">
    <source>
        <dbReference type="EMBL" id="SFN10335.1"/>
    </source>
</evidence>
<feature type="domain" description="Beta-lactamase-related" evidence="1">
    <location>
        <begin position="16"/>
        <end position="381"/>
    </location>
</feature>
<dbReference type="PANTHER" id="PTHR43319:SF3">
    <property type="entry name" value="BETA-LACTAMASE-RELATED DOMAIN-CONTAINING PROTEIN"/>
    <property type="match status" value="1"/>
</dbReference>
<dbReference type="InParanoid" id="A0A1I4WA72"/>
<organism evidence="2 3">
    <name type="scientific">Actinomadura madurae</name>
    <dbReference type="NCBI Taxonomy" id="1993"/>
    <lineage>
        <taxon>Bacteria</taxon>
        <taxon>Bacillati</taxon>
        <taxon>Actinomycetota</taxon>
        <taxon>Actinomycetes</taxon>
        <taxon>Streptosporangiales</taxon>
        <taxon>Thermomonosporaceae</taxon>
        <taxon>Actinomadura</taxon>
    </lineage>
</organism>
<dbReference type="InterPro" id="IPR001466">
    <property type="entry name" value="Beta-lactam-related"/>
</dbReference>
<dbReference type="PANTHER" id="PTHR43319">
    <property type="entry name" value="BETA-LACTAMASE-RELATED"/>
    <property type="match status" value="1"/>
</dbReference>
<keyword evidence="3" id="KW-1185">Reference proteome</keyword>
<gene>
    <name evidence="2" type="ORF">SAMN04489713_101245</name>
</gene>
<dbReference type="SUPFAM" id="SSF56601">
    <property type="entry name" value="beta-lactamase/transpeptidase-like"/>
    <property type="match status" value="1"/>
</dbReference>
<evidence type="ECO:0000313" key="3">
    <source>
        <dbReference type="Proteomes" id="UP000183413"/>
    </source>
</evidence>
<dbReference type="AlphaFoldDB" id="A0A1I4WA72"/>
<dbReference type="Proteomes" id="UP000183413">
    <property type="component" value="Unassembled WGS sequence"/>
</dbReference>
<dbReference type="eggNOG" id="COG1680">
    <property type="taxonomic scope" value="Bacteria"/>
</dbReference>
<dbReference type="Gene3D" id="3.40.710.10">
    <property type="entry name" value="DD-peptidase/beta-lactamase superfamily"/>
    <property type="match status" value="1"/>
</dbReference>
<dbReference type="RefSeq" id="WP_075019672.1">
    <property type="nucleotide sequence ID" value="NZ_FOVH01000001.1"/>
</dbReference>
<dbReference type="EMBL" id="FOVH01000001">
    <property type="protein sequence ID" value="SFN10335.1"/>
    <property type="molecule type" value="Genomic_DNA"/>
</dbReference>
<accession>A0A1I4WA72</accession>
<name>A0A1I4WA72_9ACTN</name>
<reference evidence="2 3" key="1">
    <citation type="submission" date="2016-10" db="EMBL/GenBank/DDBJ databases">
        <authorList>
            <person name="de Groot N.N."/>
        </authorList>
    </citation>
    <scope>NUCLEOTIDE SEQUENCE [LARGE SCALE GENOMIC DNA]</scope>
    <source>
        <strain evidence="2 3">DSM 43067</strain>
    </source>
</reference>
<evidence type="ECO:0000259" key="1">
    <source>
        <dbReference type="Pfam" id="PF00144"/>
    </source>
</evidence>
<dbReference type="InterPro" id="IPR012338">
    <property type="entry name" value="Beta-lactam/transpept-like"/>
</dbReference>
<proteinExistence type="predicted"/>
<dbReference type="Pfam" id="PF00144">
    <property type="entry name" value="Beta-lactamase"/>
    <property type="match status" value="1"/>
</dbReference>
<dbReference type="STRING" id="1993.SAMN04489713_101245"/>